<keyword evidence="2" id="KW-1185">Reference proteome</keyword>
<accession>A0AAV6TH71</accession>
<dbReference type="Proteomes" id="UP000827092">
    <property type="component" value="Unassembled WGS sequence"/>
</dbReference>
<name>A0AAV6TH71_9ARAC</name>
<dbReference type="AlphaFoldDB" id="A0AAV6TH71"/>
<proteinExistence type="predicted"/>
<reference evidence="1 2" key="1">
    <citation type="journal article" date="2022" name="Nat. Ecol. Evol.">
        <title>A masculinizing supergene underlies an exaggerated male reproductive morph in a spider.</title>
        <authorList>
            <person name="Hendrickx F."/>
            <person name="De Corte Z."/>
            <person name="Sonet G."/>
            <person name="Van Belleghem S.M."/>
            <person name="Kostlbacher S."/>
            <person name="Vangestel C."/>
        </authorList>
    </citation>
    <scope>NUCLEOTIDE SEQUENCE [LARGE SCALE GENOMIC DNA]</scope>
    <source>
        <strain evidence="1">W744_W776</strain>
    </source>
</reference>
<organism evidence="1 2">
    <name type="scientific">Oedothorax gibbosus</name>
    <dbReference type="NCBI Taxonomy" id="931172"/>
    <lineage>
        <taxon>Eukaryota</taxon>
        <taxon>Metazoa</taxon>
        <taxon>Ecdysozoa</taxon>
        <taxon>Arthropoda</taxon>
        <taxon>Chelicerata</taxon>
        <taxon>Arachnida</taxon>
        <taxon>Araneae</taxon>
        <taxon>Araneomorphae</taxon>
        <taxon>Entelegynae</taxon>
        <taxon>Araneoidea</taxon>
        <taxon>Linyphiidae</taxon>
        <taxon>Erigoninae</taxon>
        <taxon>Oedothorax</taxon>
    </lineage>
</organism>
<protein>
    <submittedName>
        <fullName evidence="1">Uncharacterized protein</fullName>
    </submittedName>
</protein>
<comment type="caution">
    <text evidence="1">The sequence shown here is derived from an EMBL/GenBank/DDBJ whole genome shotgun (WGS) entry which is preliminary data.</text>
</comment>
<dbReference type="EMBL" id="JAFNEN010004573">
    <property type="protein sequence ID" value="KAG8171006.1"/>
    <property type="molecule type" value="Genomic_DNA"/>
</dbReference>
<gene>
    <name evidence="1" type="ORF">JTE90_025670</name>
</gene>
<evidence type="ECO:0000313" key="1">
    <source>
        <dbReference type="EMBL" id="KAG8171006.1"/>
    </source>
</evidence>
<evidence type="ECO:0000313" key="2">
    <source>
        <dbReference type="Proteomes" id="UP000827092"/>
    </source>
</evidence>
<sequence length="82" mass="9688">MAKCKSSTPVLFVSTANWSWMIHTLRHPHVGRYGYLKAWKSTTQPVEEVKKLQNYKKKVDRRQLDLCVHGQQHSSEYQERTT</sequence>